<keyword evidence="2" id="KW-1185">Reference proteome</keyword>
<name>A0A433CXJ7_9FUNG</name>
<gene>
    <name evidence="1" type="ORF">BC936DRAFT_137361</name>
</gene>
<dbReference type="AlphaFoldDB" id="A0A433CXJ7"/>
<reference evidence="1 2" key="1">
    <citation type="journal article" date="2018" name="New Phytol.">
        <title>Phylogenomics of Endogonaceae and evolution of mycorrhizas within Mucoromycota.</title>
        <authorList>
            <person name="Chang Y."/>
            <person name="Desiro A."/>
            <person name="Na H."/>
            <person name="Sandor L."/>
            <person name="Lipzen A."/>
            <person name="Clum A."/>
            <person name="Barry K."/>
            <person name="Grigoriev I.V."/>
            <person name="Martin F.M."/>
            <person name="Stajich J.E."/>
            <person name="Smith M.E."/>
            <person name="Bonito G."/>
            <person name="Spatafora J.W."/>
        </authorList>
    </citation>
    <scope>NUCLEOTIDE SEQUENCE [LARGE SCALE GENOMIC DNA]</scope>
    <source>
        <strain evidence="1 2">GMNB39</strain>
    </source>
</reference>
<proteinExistence type="predicted"/>
<comment type="caution">
    <text evidence="1">The sequence shown here is derived from an EMBL/GenBank/DDBJ whole genome shotgun (WGS) entry which is preliminary data.</text>
</comment>
<dbReference type="Proteomes" id="UP000268093">
    <property type="component" value="Unassembled WGS sequence"/>
</dbReference>
<accession>A0A433CXJ7</accession>
<protein>
    <submittedName>
        <fullName evidence="1">Uncharacterized protein</fullName>
    </submittedName>
</protein>
<sequence>MTRLLHCLDMRRQILLDIPRAIPRDQSDLSNLLLGVDPVQQFWQILGLRGGADFDADGILDAAHVLDVGAVGLAGPVTNPEEVRACIVPLALSLGISGRREVPRERLLVLE</sequence>
<evidence type="ECO:0000313" key="2">
    <source>
        <dbReference type="Proteomes" id="UP000268093"/>
    </source>
</evidence>
<evidence type="ECO:0000313" key="1">
    <source>
        <dbReference type="EMBL" id="RUP43302.1"/>
    </source>
</evidence>
<organism evidence="1 2">
    <name type="scientific">Jimgerdemannia flammicorona</name>
    <dbReference type="NCBI Taxonomy" id="994334"/>
    <lineage>
        <taxon>Eukaryota</taxon>
        <taxon>Fungi</taxon>
        <taxon>Fungi incertae sedis</taxon>
        <taxon>Mucoromycota</taxon>
        <taxon>Mucoromycotina</taxon>
        <taxon>Endogonomycetes</taxon>
        <taxon>Endogonales</taxon>
        <taxon>Endogonaceae</taxon>
        <taxon>Jimgerdemannia</taxon>
    </lineage>
</organism>
<dbReference type="EMBL" id="RBNI01011294">
    <property type="protein sequence ID" value="RUP43302.1"/>
    <property type="molecule type" value="Genomic_DNA"/>
</dbReference>